<dbReference type="VEuPathDB" id="FungiDB:PTTG_30617"/>
<sequence>MSNDKKEDSSSHTNINLTSQMSAPNPKISTARLPILRAPGSDSNYLNWKKVVLRVFKSAKVNHVLTPVDPARRPANWEEDNDLVCASLVQIVDEANLRHLADEDNAAKIWADLSKAHQDNSSGGRIYWVRKLLNARMDGDDIHSHLDTLAKHYERLKALITPDKPLTAEDAHNAAILSSFSPDWISCVSGLMNQEDVKTETYVSALKNESIRRESQGDIISVSSTKPHPPQSATPANASKGPRSDSSKKPRRCPLCNSDSHDLNSCNNTRKLIAEHKARWEANQQDKTSSSNKPAARAGRTSAATLGQTSHRYNEDKASDYSGSEVEIRAGNA</sequence>
<dbReference type="AlphaFoldDB" id="A0A180FYR9"/>
<gene>
    <name evidence="2" type="ORF">PTTG_30617</name>
</gene>
<evidence type="ECO:0000313" key="4">
    <source>
        <dbReference type="Proteomes" id="UP000005240"/>
    </source>
</evidence>
<proteinExistence type="predicted"/>
<dbReference type="Proteomes" id="UP000005240">
    <property type="component" value="Unassembled WGS sequence"/>
</dbReference>
<dbReference type="Pfam" id="PF14223">
    <property type="entry name" value="Retrotran_gag_2"/>
    <property type="match status" value="1"/>
</dbReference>
<dbReference type="PANTHER" id="PTHR33246:SF51">
    <property type="entry name" value="MYB_SANT-LIKE DOMAIN-CONTAINING PROTEIN"/>
    <property type="match status" value="1"/>
</dbReference>
<evidence type="ECO:0000256" key="1">
    <source>
        <dbReference type="SAM" id="MobiDB-lite"/>
    </source>
</evidence>
<feature type="region of interest" description="Disordered" evidence="1">
    <location>
        <begin position="280"/>
        <end position="333"/>
    </location>
</feature>
<protein>
    <submittedName>
        <fullName evidence="2 3">Uncharacterized protein</fullName>
    </submittedName>
</protein>
<dbReference type="EMBL" id="ADAS02005057">
    <property type="protein sequence ID" value="OAV85319.1"/>
    <property type="molecule type" value="Genomic_DNA"/>
</dbReference>
<reference evidence="3" key="4">
    <citation type="submission" date="2025-05" db="UniProtKB">
        <authorList>
            <consortium name="EnsemblFungi"/>
        </authorList>
    </citation>
    <scope>IDENTIFICATION</scope>
    <source>
        <strain evidence="3">isolate 1-1 / race 1 (BBBD)</strain>
    </source>
</reference>
<reference evidence="2" key="2">
    <citation type="submission" date="2016-05" db="EMBL/GenBank/DDBJ databases">
        <title>Comparative analysis highlights variable genome content of wheat rusts and divergence of the mating loci.</title>
        <authorList>
            <person name="Cuomo C.A."/>
            <person name="Bakkeren G."/>
            <person name="Szabo L."/>
            <person name="Khalil H."/>
            <person name="Joly D."/>
            <person name="Goldberg J."/>
            <person name="Young S."/>
            <person name="Zeng Q."/>
            <person name="Fellers J."/>
        </authorList>
    </citation>
    <scope>NUCLEOTIDE SEQUENCE [LARGE SCALE GENOMIC DNA]</scope>
    <source>
        <strain evidence="2">1-1 BBBD Race 1</strain>
    </source>
</reference>
<feature type="region of interest" description="Disordered" evidence="1">
    <location>
        <begin position="214"/>
        <end position="266"/>
    </location>
</feature>
<feature type="non-terminal residue" evidence="2">
    <location>
        <position position="333"/>
    </location>
</feature>
<feature type="region of interest" description="Disordered" evidence="1">
    <location>
        <begin position="1"/>
        <end position="26"/>
    </location>
</feature>
<organism evidence="2">
    <name type="scientific">Puccinia triticina (isolate 1-1 / race 1 (BBBD))</name>
    <name type="common">Brown leaf rust fungus</name>
    <dbReference type="NCBI Taxonomy" id="630390"/>
    <lineage>
        <taxon>Eukaryota</taxon>
        <taxon>Fungi</taxon>
        <taxon>Dikarya</taxon>
        <taxon>Basidiomycota</taxon>
        <taxon>Pucciniomycotina</taxon>
        <taxon>Pucciniomycetes</taxon>
        <taxon>Pucciniales</taxon>
        <taxon>Pucciniaceae</taxon>
        <taxon>Puccinia</taxon>
    </lineage>
</organism>
<feature type="compositionally biased region" description="Polar residues" evidence="1">
    <location>
        <begin position="302"/>
        <end position="311"/>
    </location>
</feature>
<evidence type="ECO:0000313" key="2">
    <source>
        <dbReference type="EMBL" id="OAV85319.1"/>
    </source>
</evidence>
<name>A0A180FYR9_PUCT1</name>
<feature type="compositionally biased region" description="Basic and acidic residues" evidence="1">
    <location>
        <begin position="1"/>
        <end position="10"/>
    </location>
</feature>
<feature type="compositionally biased region" description="Polar residues" evidence="1">
    <location>
        <begin position="11"/>
        <end position="23"/>
    </location>
</feature>
<accession>A0A180FYR9</accession>
<evidence type="ECO:0000313" key="3">
    <source>
        <dbReference type="EnsemblFungi" id="PTTG_30617-t43_1-p1"/>
    </source>
</evidence>
<dbReference type="STRING" id="630390.A0A180FYR9"/>
<feature type="compositionally biased region" description="Polar residues" evidence="1">
    <location>
        <begin position="282"/>
        <end position="293"/>
    </location>
</feature>
<dbReference type="EnsemblFungi" id="PTTG_30617-t43_1">
    <property type="protein sequence ID" value="PTTG_30617-t43_1-p1"/>
    <property type="gene ID" value="PTTG_30617"/>
</dbReference>
<dbReference type="PANTHER" id="PTHR33246">
    <property type="entry name" value="CCHC-TYPE DOMAIN-CONTAINING PROTEIN"/>
    <property type="match status" value="1"/>
</dbReference>
<reference evidence="3 4" key="3">
    <citation type="journal article" date="2017" name="G3 (Bethesda)">
        <title>Comparative analysis highlights variable genome content of wheat rusts and divergence of the mating loci.</title>
        <authorList>
            <person name="Cuomo C.A."/>
            <person name="Bakkeren G."/>
            <person name="Khalil H.B."/>
            <person name="Panwar V."/>
            <person name="Joly D."/>
            <person name="Linning R."/>
            <person name="Sakthikumar S."/>
            <person name="Song X."/>
            <person name="Adiconis X."/>
            <person name="Fan L."/>
            <person name="Goldberg J.M."/>
            <person name="Levin J.Z."/>
            <person name="Young S."/>
            <person name="Zeng Q."/>
            <person name="Anikster Y."/>
            <person name="Bruce M."/>
            <person name="Wang M."/>
            <person name="Yin C."/>
            <person name="McCallum B."/>
            <person name="Szabo L.J."/>
            <person name="Hulbert S."/>
            <person name="Chen X."/>
            <person name="Fellers J.P."/>
        </authorList>
    </citation>
    <scope>NUCLEOTIDE SEQUENCE</scope>
    <source>
        <strain evidence="4">Isolate 1-1 / race 1 (BBBD)</strain>
        <strain evidence="3">isolate 1-1 / race 1 (BBBD)</strain>
    </source>
</reference>
<keyword evidence="4" id="KW-1185">Reference proteome</keyword>
<reference evidence="2" key="1">
    <citation type="submission" date="2009-11" db="EMBL/GenBank/DDBJ databases">
        <authorList>
            <consortium name="The Broad Institute Genome Sequencing Platform"/>
            <person name="Ward D."/>
            <person name="Feldgarden M."/>
            <person name="Earl A."/>
            <person name="Young S.K."/>
            <person name="Zeng Q."/>
            <person name="Koehrsen M."/>
            <person name="Alvarado L."/>
            <person name="Berlin A."/>
            <person name="Bochicchio J."/>
            <person name="Borenstein D."/>
            <person name="Chapman S.B."/>
            <person name="Chen Z."/>
            <person name="Engels R."/>
            <person name="Freedman E."/>
            <person name="Gellesch M."/>
            <person name="Goldberg J."/>
            <person name="Griggs A."/>
            <person name="Gujja S."/>
            <person name="Heilman E."/>
            <person name="Heiman D."/>
            <person name="Hepburn T."/>
            <person name="Howarth C."/>
            <person name="Jen D."/>
            <person name="Larson L."/>
            <person name="Lewis B."/>
            <person name="Mehta T."/>
            <person name="Park D."/>
            <person name="Pearson M."/>
            <person name="Roberts A."/>
            <person name="Saif S."/>
            <person name="Shea T."/>
            <person name="Shenoy N."/>
            <person name="Sisk P."/>
            <person name="Stolte C."/>
            <person name="Sykes S."/>
            <person name="Thomson T."/>
            <person name="Walk T."/>
            <person name="White J."/>
            <person name="Yandava C."/>
            <person name="Izard J."/>
            <person name="Baranova O.V."/>
            <person name="Blanton J.M."/>
            <person name="Tanner A.C."/>
            <person name="Dewhirst F.E."/>
            <person name="Haas B."/>
            <person name="Nusbaum C."/>
            <person name="Birren B."/>
        </authorList>
    </citation>
    <scope>NUCLEOTIDE SEQUENCE [LARGE SCALE GENOMIC DNA]</scope>
    <source>
        <strain evidence="2">1-1 BBBD Race 1</strain>
    </source>
</reference>
<dbReference type="OrthoDB" id="2507040at2759"/>